<feature type="domain" description="Chlorhexidine efflux transporter" evidence="2">
    <location>
        <begin position="2"/>
        <end position="65"/>
    </location>
</feature>
<feature type="transmembrane region" description="Helical" evidence="1">
    <location>
        <begin position="78"/>
        <end position="101"/>
    </location>
</feature>
<geneLocation type="plasmid" evidence="3">
    <name>unnamed</name>
</geneLocation>
<reference evidence="3 4" key="1">
    <citation type="submission" date="2022-03" db="EMBL/GenBank/DDBJ databases">
        <title>Rhizobium SSM4.3 sp. nov., isolated from Sediment (Gouqi Island).</title>
        <authorList>
            <person name="Chen G."/>
        </authorList>
    </citation>
    <scope>NUCLEOTIDE SEQUENCE [LARGE SCALE GENOMIC DNA]</scope>
    <source>
        <strain evidence="3 4">SSM4.3</strain>
        <plasmid evidence="3">unnamed</plasmid>
    </source>
</reference>
<feature type="transmembrane region" description="Helical" evidence="1">
    <location>
        <begin position="107"/>
        <end position="129"/>
    </location>
</feature>
<gene>
    <name evidence="3" type="ORF">MKJ03_08080</name>
</gene>
<evidence type="ECO:0000259" key="2">
    <source>
        <dbReference type="Pfam" id="PF05232"/>
    </source>
</evidence>
<keyword evidence="4" id="KW-1185">Reference proteome</keyword>
<keyword evidence="3" id="KW-0614">Plasmid</keyword>
<keyword evidence="1" id="KW-0472">Membrane</keyword>
<comment type="caution">
    <text evidence="3">The sequence shown here is derived from an EMBL/GenBank/DDBJ whole genome shotgun (WGS) entry which is preliminary data.</text>
</comment>
<dbReference type="InterPro" id="IPR058208">
    <property type="entry name" value="PACE"/>
</dbReference>
<evidence type="ECO:0000256" key="1">
    <source>
        <dbReference type="SAM" id="Phobius"/>
    </source>
</evidence>
<organism evidence="3 4">
    <name type="scientific">Peteryoungia algae</name>
    <dbReference type="NCBI Taxonomy" id="2919917"/>
    <lineage>
        <taxon>Bacteria</taxon>
        <taxon>Pseudomonadati</taxon>
        <taxon>Pseudomonadota</taxon>
        <taxon>Alphaproteobacteria</taxon>
        <taxon>Hyphomicrobiales</taxon>
        <taxon>Rhizobiaceae</taxon>
        <taxon>Peteryoungia</taxon>
    </lineage>
</organism>
<dbReference type="Pfam" id="PF05232">
    <property type="entry name" value="BTP"/>
    <property type="match status" value="2"/>
</dbReference>
<feature type="transmembrane region" description="Helical" evidence="1">
    <location>
        <begin position="12"/>
        <end position="31"/>
    </location>
</feature>
<accession>A0ABT0CYN6</accession>
<feature type="domain" description="Chlorhexidine efflux transporter" evidence="2">
    <location>
        <begin position="72"/>
        <end position="134"/>
    </location>
</feature>
<dbReference type="NCBIfam" id="NF033664">
    <property type="entry name" value="PACE_transport"/>
    <property type="match status" value="1"/>
</dbReference>
<dbReference type="EMBL" id="JALAYX010000002">
    <property type="protein sequence ID" value="MCJ8238284.1"/>
    <property type="molecule type" value="Genomic_DNA"/>
</dbReference>
<evidence type="ECO:0000313" key="3">
    <source>
        <dbReference type="EMBL" id="MCJ8238284.1"/>
    </source>
</evidence>
<keyword evidence="1" id="KW-0812">Transmembrane</keyword>
<dbReference type="InterPro" id="IPR007896">
    <property type="entry name" value="BTP_bacteria"/>
</dbReference>
<sequence length="147" mass="16640">MRTAADRIRHAISFELLGLALIVPIGSWAFSMPVADIGIVGLVSATLATAWNYIYNLGFDHLLQRYTGTTLKTVGMRIFHAVLFEAGLLTILMPFIAWYLGISLWHAFVMDAAFAIFYMVYAFVFNWGYDRLFPLPEWQNKPEAGKI</sequence>
<dbReference type="RefSeq" id="WP_245136142.1">
    <property type="nucleotide sequence ID" value="NZ_CP128477.1"/>
</dbReference>
<protein>
    <submittedName>
        <fullName evidence="3">PACE efflux transporter</fullName>
    </submittedName>
</protein>
<feature type="transmembrane region" description="Helical" evidence="1">
    <location>
        <begin position="37"/>
        <end position="57"/>
    </location>
</feature>
<name>A0ABT0CYN6_9HYPH</name>
<keyword evidence="1" id="KW-1133">Transmembrane helix</keyword>
<evidence type="ECO:0000313" key="4">
    <source>
        <dbReference type="Proteomes" id="UP001522662"/>
    </source>
</evidence>
<dbReference type="Proteomes" id="UP001522662">
    <property type="component" value="Unassembled WGS sequence"/>
</dbReference>
<proteinExistence type="predicted"/>